<dbReference type="PANTHER" id="PTHR42791:SF2">
    <property type="entry name" value="N-ACETYLTRANSFERASE DOMAIN-CONTAINING PROTEIN"/>
    <property type="match status" value="1"/>
</dbReference>
<dbReference type="PROSITE" id="PS51186">
    <property type="entry name" value="GNAT"/>
    <property type="match status" value="1"/>
</dbReference>
<name>A0AAN6P2S6_9PEZI</name>
<reference evidence="2" key="2">
    <citation type="submission" date="2023-06" db="EMBL/GenBank/DDBJ databases">
        <authorList>
            <consortium name="Lawrence Berkeley National Laboratory"/>
            <person name="Mondo S.J."/>
            <person name="Hensen N."/>
            <person name="Bonometti L."/>
            <person name="Westerberg I."/>
            <person name="Brannstrom I.O."/>
            <person name="Guillou S."/>
            <person name="Cros-Aarteil S."/>
            <person name="Calhoun S."/>
            <person name="Haridas S."/>
            <person name="Kuo A."/>
            <person name="Pangilinan J."/>
            <person name="Riley R."/>
            <person name="Labutti K."/>
            <person name="Andreopoulos B."/>
            <person name="Lipzen A."/>
            <person name="Chen C."/>
            <person name="Yanf M."/>
            <person name="Daum C."/>
            <person name="Ng V."/>
            <person name="Clum A."/>
            <person name="Steindorff A."/>
            <person name="Ohm R."/>
            <person name="Martin F."/>
            <person name="Silar P."/>
            <person name="Natvig D."/>
            <person name="Lalanne C."/>
            <person name="Gautier V."/>
            <person name="Ament-Velasquez S.L."/>
            <person name="Kruys A."/>
            <person name="Hutchinson M.I."/>
            <person name="Powell A.J."/>
            <person name="Barry K."/>
            <person name="Miller A.N."/>
            <person name="Grigoriev I.V."/>
            <person name="Debuchy R."/>
            <person name="Gladieux P."/>
            <person name="Thoren M.H."/>
            <person name="Johannesson H."/>
        </authorList>
    </citation>
    <scope>NUCLEOTIDE SEQUENCE</scope>
    <source>
        <strain evidence="2">CBS 626.80</strain>
    </source>
</reference>
<dbReference type="GO" id="GO:0016747">
    <property type="term" value="F:acyltransferase activity, transferring groups other than amino-acyl groups"/>
    <property type="evidence" value="ECO:0007669"/>
    <property type="project" value="InterPro"/>
</dbReference>
<dbReference type="Pfam" id="PF13673">
    <property type="entry name" value="Acetyltransf_10"/>
    <property type="match status" value="1"/>
</dbReference>
<proteinExistence type="predicted"/>
<accession>A0AAN6P2S6</accession>
<dbReference type="InterPro" id="IPR052523">
    <property type="entry name" value="Trichothecene_AcTrans"/>
</dbReference>
<sequence>MSTDKSIMGDPNNSVKAARIAEIHVLAMQSNPLLHAQFPTPESQAALEHFLAKDASKKLAHPLTGSQKEEGIRLASDQEDGEILGFITWDYPRRHALFGPPSEDKKKLEEGEIKKLPGCRSEYLEEYVRLAQEAKERSGFNQKRCWHLTFVCVDPKYQGRGLGSELTQRFLDEIVEAARGGDAKLPVYLESTMEAVSMYERLGFEKEDWFEMKIPVMRRGGGSEESEGEGKREGEEEMMTYREVCMVYYPKGTGLGRLRHLP</sequence>
<dbReference type="EMBL" id="MU859074">
    <property type="protein sequence ID" value="KAK3955631.1"/>
    <property type="molecule type" value="Genomic_DNA"/>
</dbReference>
<keyword evidence="3" id="KW-1185">Reference proteome</keyword>
<dbReference type="PANTHER" id="PTHR42791">
    <property type="entry name" value="GNAT FAMILY ACETYLTRANSFERASE"/>
    <property type="match status" value="1"/>
</dbReference>
<dbReference type="InterPro" id="IPR016181">
    <property type="entry name" value="Acyl_CoA_acyltransferase"/>
</dbReference>
<feature type="domain" description="N-acetyltransferase" evidence="1">
    <location>
        <begin position="81"/>
        <end position="222"/>
    </location>
</feature>
<dbReference type="AlphaFoldDB" id="A0AAN6P2S6"/>
<reference evidence="2" key="1">
    <citation type="journal article" date="2023" name="Mol. Phylogenet. Evol.">
        <title>Genome-scale phylogeny and comparative genomics of the fungal order Sordariales.</title>
        <authorList>
            <person name="Hensen N."/>
            <person name="Bonometti L."/>
            <person name="Westerberg I."/>
            <person name="Brannstrom I.O."/>
            <person name="Guillou S."/>
            <person name="Cros-Aarteil S."/>
            <person name="Calhoun S."/>
            <person name="Haridas S."/>
            <person name="Kuo A."/>
            <person name="Mondo S."/>
            <person name="Pangilinan J."/>
            <person name="Riley R."/>
            <person name="LaButti K."/>
            <person name="Andreopoulos B."/>
            <person name="Lipzen A."/>
            <person name="Chen C."/>
            <person name="Yan M."/>
            <person name="Daum C."/>
            <person name="Ng V."/>
            <person name="Clum A."/>
            <person name="Steindorff A."/>
            <person name="Ohm R.A."/>
            <person name="Martin F."/>
            <person name="Silar P."/>
            <person name="Natvig D.O."/>
            <person name="Lalanne C."/>
            <person name="Gautier V."/>
            <person name="Ament-Velasquez S.L."/>
            <person name="Kruys A."/>
            <person name="Hutchinson M.I."/>
            <person name="Powell A.J."/>
            <person name="Barry K."/>
            <person name="Miller A.N."/>
            <person name="Grigoriev I.V."/>
            <person name="Debuchy R."/>
            <person name="Gladieux P."/>
            <person name="Hiltunen Thoren M."/>
            <person name="Johannesson H."/>
        </authorList>
    </citation>
    <scope>NUCLEOTIDE SEQUENCE</scope>
    <source>
        <strain evidence="2">CBS 626.80</strain>
    </source>
</reference>
<dbReference type="SUPFAM" id="SSF55729">
    <property type="entry name" value="Acyl-CoA N-acyltransferases (Nat)"/>
    <property type="match status" value="1"/>
</dbReference>
<gene>
    <name evidence="2" type="ORF">QBC32DRAFT_333195</name>
</gene>
<protein>
    <recommendedName>
        <fullName evidence="1">N-acetyltransferase domain-containing protein</fullName>
    </recommendedName>
</protein>
<dbReference type="CDD" id="cd04301">
    <property type="entry name" value="NAT_SF"/>
    <property type="match status" value="1"/>
</dbReference>
<evidence type="ECO:0000313" key="3">
    <source>
        <dbReference type="Proteomes" id="UP001303222"/>
    </source>
</evidence>
<evidence type="ECO:0000313" key="2">
    <source>
        <dbReference type="EMBL" id="KAK3955631.1"/>
    </source>
</evidence>
<organism evidence="2 3">
    <name type="scientific">Pseudoneurospora amorphoporcata</name>
    <dbReference type="NCBI Taxonomy" id="241081"/>
    <lineage>
        <taxon>Eukaryota</taxon>
        <taxon>Fungi</taxon>
        <taxon>Dikarya</taxon>
        <taxon>Ascomycota</taxon>
        <taxon>Pezizomycotina</taxon>
        <taxon>Sordariomycetes</taxon>
        <taxon>Sordariomycetidae</taxon>
        <taxon>Sordariales</taxon>
        <taxon>Sordariaceae</taxon>
        <taxon>Pseudoneurospora</taxon>
    </lineage>
</organism>
<comment type="caution">
    <text evidence="2">The sequence shown here is derived from an EMBL/GenBank/DDBJ whole genome shotgun (WGS) entry which is preliminary data.</text>
</comment>
<dbReference type="InterPro" id="IPR000182">
    <property type="entry name" value="GNAT_dom"/>
</dbReference>
<evidence type="ECO:0000259" key="1">
    <source>
        <dbReference type="PROSITE" id="PS51186"/>
    </source>
</evidence>
<dbReference type="Gene3D" id="3.40.630.30">
    <property type="match status" value="1"/>
</dbReference>
<dbReference type="Proteomes" id="UP001303222">
    <property type="component" value="Unassembled WGS sequence"/>
</dbReference>